<proteinExistence type="predicted"/>
<sequence>MPQPNEEATTEQRERAVRYWTEVVRPELNAKNEPAKPKESAEQALARLKAQGWSGVSLSPALTKILGIKNEQAA</sequence>
<dbReference type="RefSeq" id="WP_181053232.1">
    <property type="nucleotide sequence ID" value="NZ_JACDXJ010000001.1"/>
</dbReference>
<gene>
    <name evidence="1" type="ORF">H0S73_16850</name>
</gene>
<reference evidence="1 2" key="1">
    <citation type="submission" date="2020-07" db="EMBL/GenBank/DDBJ databases">
        <title>Draft genome and description of Microvirga mediterraneensis Marseille-Q2068 sp. nov.</title>
        <authorList>
            <person name="Boxberger M."/>
        </authorList>
    </citation>
    <scope>NUCLEOTIDE SEQUENCE [LARGE SCALE GENOMIC DNA]</scope>
    <source>
        <strain evidence="1 2">Marseille-Q2068</strain>
    </source>
</reference>
<accession>A0A838BS22</accession>
<evidence type="ECO:0000313" key="2">
    <source>
        <dbReference type="Proteomes" id="UP000572984"/>
    </source>
</evidence>
<name>A0A838BS22_9HYPH</name>
<dbReference type="EMBL" id="JACDXJ010000001">
    <property type="protein sequence ID" value="MBA1157782.1"/>
    <property type="molecule type" value="Genomic_DNA"/>
</dbReference>
<protein>
    <submittedName>
        <fullName evidence="1">Uncharacterized protein</fullName>
    </submittedName>
</protein>
<dbReference type="AlphaFoldDB" id="A0A838BS22"/>
<evidence type="ECO:0000313" key="1">
    <source>
        <dbReference type="EMBL" id="MBA1157782.1"/>
    </source>
</evidence>
<dbReference type="Proteomes" id="UP000572984">
    <property type="component" value="Unassembled WGS sequence"/>
</dbReference>
<keyword evidence="2" id="KW-1185">Reference proteome</keyword>
<comment type="caution">
    <text evidence="1">The sequence shown here is derived from an EMBL/GenBank/DDBJ whole genome shotgun (WGS) entry which is preliminary data.</text>
</comment>
<organism evidence="1 2">
    <name type="scientific">Microvirga mediterraneensis</name>
    <dbReference type="NCBI Taxonomy" id="2754695"/>
    <lineage>
        <taxon>Bacteria</taxon>
        <taxon>Pseudomonadati</taxon>
        <taxon>Pseudomonadota</taxon>
        <taxon>Alphaproteobacteria</taxon>
        <taxon>Hyphomicrobiales</taxon>
        <taxon>Methylobacteriaceae</taxon>
        <taxon>Microvirga</taxon>
    </lineage>
</organism>